<keyword evidence="7 9" id="KW-0472">Membrane</keyword>
<keyword evidence="4" id="KW-0997">Cell inner membrane</keyword>
<evidence type="ECO:0000313" key="10">
    <source>
        <dbReference type="EMBL" id="TGD41068.1"/>
    </source>
</evidence>
<evidence type="ECO:0000313" key="11">
    <source>
        <dbReference type="Proteomes" id="UP000297989"/>
    </source>
</evidence>
<evidence type="ECO:0000256" key="6">
    <source>
        <dbReference type="ARBA" id="ARBA00022989"/>
    </source>
</evidence>
<feature type="non-terminal residue" evidence="10">
    <location>
        <position position="95"/>
    </location>
</feature>
<evidence type="ECO:0000256" key="4">
    <source>
        <dbReference type="ARBA" id="ARBA00022519"/>
    </source>
</evidence>
<keyword evidence="6 9" id="KW-1133">Transmembrane helix</keyword>
<dbReference type="InterPro" id="IPR007272">
    <property type="entry name" value="Sulf_transp_TsuA/YedE"/>
</dbReference>
<feature type="transmembrane region" description="Helical" evidence="9">
    <location>
        <begin position="16"/>
        <end position="33"/>
    </location>
</feature>
<sequence>SPLSHLSGPPLRRIDGLMFLGMFGGCCAAALWANNVKLRMPRSRIRIVQAVVGGIIAGFGARLAMGCSLAACFPGIPQVALPAWGFALATARGAW</sequence>
<proteinExistence type="inferred from homology"/>
<comment type="subcellular location">
    <subcellularLocation>
        <location evidence="1">Cell inner membrane</location>
        <topology evidence="1">Multi-pass membrane protein</topology>
    </subcellularLocation>
</comment>
<protein>
    <submittedName>
        <fullName evidence="10">Uncharacterized protein</fullName>
    </submittedName>
</protein>
<gene>
    <name evidence="10" type="ORF">C9F10_11105</name>
</gene>
<accession>A0A659SC87</accession>
<name>A0A659SC87_SALET</name>
<keyword evidence="5 9" id="KW-0812">Transmembrane</keyword>
<dbReference type="EMBL" id="PYKK01000794">
    <property type="protein sequence ID" value="TGD41068.1"/>
    <property type="molecule type" value="Genomic_DNA"/>
</dbReference>
<evidence type="ECO:0000256" key="8">
    <source>
        <dbReference type="ARBA" id="ARBA00035655"/>
    </source>
</evidence>
<feature type="non-terminal residue" evidence="10">
    <location>
        <position position="1"/>
    </location>
</feature>
<dbReference type="GO" id="GO:0005886">
    <property type="term" value="C:plasma membrane"/>
    <property type="evidence" value="ECO:0007669"/>
    <property type="project" value="UniProtKB-SubCell"/>
</dbReference>
<comment type="similarity">
    <text evidence="8">Belongs to the TsuA/YedE (TC 9.B.102) family.</text>
</comment>
<keyword evidence="2" id="KW-0813">Transport</keyword>
<dbReference type="Pfam" id="PF04143">
    <property type="entry name" value="Sulf_transp"/>
    <property type="match status" value="1"/>
</dbReference>
<keyword evidence="3" id="KW-1003">Cell membrane</keyword>
<dbReference type="PANTHER" id="PTHR30574">
    <property type="entry name" value="INNER MEMBRANE PROTEIN YEDE"/>
    <property type="match status" value="1"/>
</dbReference>
<evidence type="ECO:0000256" key="9">
    <source>
        <dbReference type="SAM" id="Phobius"/>
    </source>
</evidence>
<reference evidence="10 11" key="1">
    <citation type="submission" date="2018-03" db="EMBL/GenBank/DDBJ databases">
        <title>Non-Typhoidal Salmonella genome sequencing and assembly.</title>
        <authorList>
            <person name="Matchawe C."/>
        </authorList>
    </citation>
    <scope>NUCLEOTIDE SEQUENCE [LARGE SCALE GENOMIC DNA]</scope>
    <source>
        <strain evidence="10 11">8EV</strain>
    </source>
</reference>
<dbReference type="Proteomes" id="UP000297989">
    <property type="component" value="Unassembled WGS sequence"/>
</dbReference>
<comment type="caution">
    <text evidence="10">The sequence shown here is derived from an EMBL/GenBank/DDBJ whole genome shotgun (WGS) entry which is preliminary data.</text>
</comment>
<evidence type="ECO:0000256" key="1">
    <source>
        <dbReference type="ARBA" id="ARBA00004429"/>
    </source>
</evidence>
<dbReference type="PANTHER" id="PTHR30574:SF1">
    <property type="entry name" value="SULPHUR TRANSPORT DOMAIN-CONTAINING PROTEIN"/>
    <property type="match status" value="1"/>
</dbReference>
<organism evidence="10 11">
    <name type="scientific">Salmonella enterica subsp. enterica serovar Poona</name>
    <dbReference type="NCBI Taxonomy" id="436295"/>
    <lineage>
        <taxon>Bacteria</taxon>
        <taxon>Pseudomonadati</taxon>
        <taxon>Pseudomonadota</taxon>
        <taxon>Gammaproteobacteria</taxon>
        <taxon>Enterobacterales</taxon>
        <taxon>Enterobacteriaceae</taxon>
        <taxon>Salmonella</taxon>
    </lineage>
</organism>
<evidence type="ECO:0000256" key="5">
    <source>
        <dbReference type="ARBA" id="ARBA00022692"/>
    </source>
</evidence>
<dbReference type="AlphaFoldDB" id="A0A659SC87"/>
<evidence type="ECO:0000256" key="2">
    <source>
        <dbReference type="ARBA" id="ARBA00022448"/>
    </source>
</evidence>
<evidence type="ECO:0000256" key="3">
    <source>
        <dbReference type="ARBA" id="ARBA00022475"/>
    </source>
</evidence>
<evidence type="ECO:0000256" key="7">
    <source>
        <dbReference type="ARBA" id="ARBA00023136"/>
    </source>
</evidence>
<feature type="transmembrane region" description="Helical" evidence="9">
    <location>
        <begin position="45"/>
        <end position="65"/>
    </location>
</feature>